<keyword evidence="6" id="KW-1133">Transmembrane helix</keyword>
<evidence type="ECO:0000313" key="11">
    <source>
        <dbReference type="RefSeq" id="XP_020658954.2"/>
    </source>
</evidence>
<evidence type="ECO:0000313" key="10">
    <source>
        <dbReference type="RefSeq" id="XP_020658952.2"/>
    </source>
</evidence>
<feature type="compositionally biased region" description="Basic and acidic residues" evidence="5">
    <location>
        <begin position="28"/>
        <end position="43"/>
    </location>
</feature>
<dbReference type="InterPro" id="IPR000742">
    <property type="entry name" value="EGF"/>
</dbReference>
<evidence type="ECO:0000313" key="9">
    <source>
        <dbReference type="Proteomes" id="UP001652642"/>
    </source>
</evidence>
<dbReference type="OrthoDB" id="9893603at2759"/>
<evidence type="ECO:0000256" key="3">
    <source>
        <dbReference type="ARBA" id="ARBA00023157"/>
    </source>
</evidence>
<dbReference type="RefSeq" id="XP_072848451.1">
    <property type="nucleotide sequence ID" value="XM_072992350.1"/>
</dbReference>
<dbReference type="Proteomes" id="UP001652642">
    <property type="component" value="Chromosome 2"/>
</dbReference>
<reference evidence="9 10" key="1">
    <citation type="submission" date="2025-05" db="UniProtKB">
        <authorList>
            <consortium name="RefSeq"/>
        </authorList>
    </citation>
    <scope>NUCLEOTIDE SEQUENCE [LARGE SCALE GENOMIC DNA]</scope>
</reference>
<keyword evidence="9" id="KW-1185">Reference proteome</keyword>
<protein>
    <submittedName>
        <fullName evidence="10 11">Cryptic protein-like isoform X1</fullName>
    </submittedName>
</protein>
<organism evidence="9 10">
    <name type="scientific">Pogona vitticeps</name>
    <name type="common">central bearded dragon</name>
    <dbReference type="NCBI Taxonomy" id="103695"/>
    <lineage>
        <taxon>Eukaryota</taxon>
        <taxon>Metazoa</taxon>
        <taxon>Chordata</taxon>
        <taxon>Craniata</taxon>
        <taxon>Vertebrata</taxon>
        <taxon>Euteleostomi</taxon>
        <taxon>Lepidosauria</taxon>
        <taxon>Squamata</taxon>
        <taxon>Bifurcata</taxon>
        <taxon>Unidentata</taxon>
        <taxon>Episquamata</taxon>
        <taxon>Toxicofera</taxon>
        <taxon>Iguania</taxon>
        <taxon>Acrodonta</taxon>
        <taxon>Agamidae</taxon>
        <taxon>Amphibolurinae</taxon>
        <taxon>Pogona</taxon>
    </lineage>
</organism>
<evidence type="ECO:0000256" key="1">
    <source>
        <dbReference type="ARBA" id="ARBA00007384"/>
    </source>
</evidence>
<evidence type="ECO:0000256" key="7">
    <source>
        <dbReference type="SAM" id="SignalP"/>
    </source>
</evidence>
<gene>
    <name evidence="10 11 12" type="primary">LOC110084179</name>
</gene>
<evidence type="ECO:0000256" key="5">
    <source>
        <dbReference type="SAM" id="MobiDB-lite"/>
    </source>
</evidence>
<feature type="domain" description="EGF-like" evidence="8">
    <location>
        <begin position="105"/>
        <end position="116"/>
    </location>
</feature>
<keyword evidence="3" id="KW-1015">Disulfide bond</keyword>
<keyword evidence="2" id="KW-0245">EGF-like domain</keyword>
<accession>A0A6J0UE94</accession>
<evidence type="ECO:0000313" key="12">
    <source>
        <dbReference type="RefSeq" id="XP_072848451.1"/>
    </source>
</evidence>
<name>A0A6J0UE94_9SAUR</name>
<evidence type="ECO:0000256" key="6">
    <source>
        <dbReference type="SAM" id="Phobius"/>
    </source>
</evidence>
<dbReference type="RefSeq" id="XP_020658954.2">
    <property type="nucleotide sequence ID" value="XM_020803295.2"/>
</dbReference>
<dbReference type="AlphaFoldDB" id="A0A6J0UE94"/>
<feature type="signal peptide" evidence="7">
    <location>
        <begin position="1"/>
        <end position="25"/>
    </location>
</feature>
<evidence type="ECO:0000256" key="4">
    <source>
        <dbReference type="ARBA" id="ARBA00023180"/>
    </source>
</evidence>
<sequence>MRWRQNARFIFTLILALQDVPLGKGYRKEMERGHTGENDDARAPKHHPKDQTTTLNVFKAMNQSYESRKHMNFKPVVPFTGLTQSRTLNRHCCQNGGTCILGSFCACPKHFIGRYCEYDERKSGCGPFKHGEWIQKACRLCRCGFGVFHCLSQPIQNCAVRKEEEFIHLPSNCPGLQQTMCFLMLLLVAFLVLFCSKPFHQL</sequence>
<dbReference type="RefSeq" id="XP_020658952.2">
    <property type="nucleotide sequence ID" value="XM_020803293.2"/>
</dbReference>
<keyword evidence="6" id="KW-0812">Transmembrane</keyword>
<keyword evidence="7" id="KW-0732">Signal</keyword>
<feature type="region of interest" description="Disordered" evidence="5">
    <location>
        <begin position="28"/>
        <end position="50"/>
    </location>
</feature>
<dbReference type="Pfam" id="PF09443">
    <property type="entry name" value="CFC"/>
    <property type="match status" value="1"/>
</dbReference>
<dbReference type="InterPro" id="IPR019011">
    <property type="entry name" value="Cryptic/Cripto_CFC-dom"/>
</dbReference>
<dbReference type="SUPFAM" id="SSF57196">
    <property type="entry name" value="EGF/Laminin"/>
    <property type="match status" value="2"/>
</dbReference>
<keyword evidence="6" id="KW-0472">Membrane</keyword>
<dbReference type="Gene3D" id="2.10.25.10">
    <property type="entry name" value="Laminin"/>
    <property type="match status" value="1"/>
</dbReference>
<keyword evidence="4" id="KW-0325">Glycoprotein</keyword>
<dbReference type="GeneID" id="110084179"/>
<dbReference type="CDD" id="cd00054">
    <property type="entry name" value="EGF_CA"/>
    <property type="match status" value="1"/>
</dbReference>
<dbReference type="KEGG" id="pvt:110084179"/>
<feature type="transmembrane region" description="Helical" evidence="6">
    <location>
        <begin position="175"/>
        <end position="195"/>
    </location>
</feature>
<feature type="chain" id="PRO_5044638007" evidence="7">
    <location>
        <begin position="26"/>
        <end position="202"/>
    </location>
</feature>
<comment type="similarity">
    <text evidence="1">Belongs to the EGF-CFC (Cripto-1/FRL1/Cryptic) family.</text>
</comment>
<dbReference type="GO" id="GO:0007165">
    <property type="term" value="P:signal transduction"/>
    <property type="evidence" value="ECO:0007669"/>
    <property type="project" value="UniProtKB-ARBA"/>
</dbReference>
<evidence type="ECO:0000259" key="8">
    <source>
        <dbReference type="PROSITE" id="PS00022"/>
    </source>
</evidence>
<dbReference type="PROSITE" id="PS00022">
    <property type="entry name" value="EGF_1"/>
    <property type="match status" value="1"/>
</dbReference>
<proteinExistence type="inferred from homology"/>
<evidence type="ECO:0000256" key="2">
    <source>
        <dbReference type="ARBA" id="ARBA00022536"/>
    </source>
</evidence>